<dbReference type="eggNOG" id="ENOG5032WZ9">
    <property type="taxonomic scope" value="Bacteria"/>
</dbReference>
<dbReference type="STRING" id="929556.Solca_3579"/>
<sequence>MNIYVFGNGNISFDDFKKHYEEVINPYLNNEEVSFLLCDFRGVDTLIMELLKCKTSNVSIYHIGERARYLPDKFNTKVGGWKILGGYENDQERDHEVIKKCTHFIAIDFNSDHKRKSGTAKNMEYCEELGKIRLMK</sequence>
<dbReference type="AlphaFoldDB" id="H8KSN2"/>
<dbReference type="KEGG" id="scn:Solca_3579"/>
<gene>
    <name evidence="1" type="ordered locus">Solca_3579</name>
</gene>
<dbReference type="RefSeq" id="WP_014681806.1">
    <property type="nucleotide sequence ID" value="NC_017770.1"/>
</dbReference>
<dbReference type="EMBL" id="CP003349">
    <property type="protein sequence ID" value="AFD08583.1"/>
    <property type="molecule type" value="Genomic_DNA"/>
</dbReference>
<dbReference type="HOGENOM" id="CLU_1892468_0_0_10"/>
<proteinExistence type="predicted"/>
<organism evidence="1 2">
    <name type="scientific">Solitalea canadensis (strain ATCC 29591 / DSM 3403 / JCM 21819 / LMG 8368 / NBRC 15130 / NCIMB 12057 / USAM 9D)</name>
    <name type="common">Flexibacter canadensis</name>
    <dbReference type="NCBI Taxonomy" id="929556"/>
    <lineage>
        <taxon>Bacteria</taxon>
        <taxon>Pseudomonadati</taxon>
        <taxon>Bacteroidota</taxon>
        <taxon>Sphingobacteriia</taxon>
        <taxon>Sphingobacteriales</taxon>
        <taxon>Sphingobacteriaceae</taxon>
        <taxon>Solitalea</taxon>
    </lineage>
</organism>
<keyword evidence="2" id="KW-1185">Reference proteome</keyword>
<accession>H8KSN2</accession>
<dbReference type="Proteomes" id="UP000007590">
    <property type="component" value="Chromosome"/>
</dbReference>
<evidence type="ECO:0000313" key="2">
    <source>
        <dbReference type="Proteomes" id="UP000007590"/>
    </source>
</evidence>
<protein>
    <submittedName>
        <fullName evidence="1">Uncharacterized protein</fullName>
    </submittedName>
</protein>
<reference evidence="1" key="1">
    <citation type="submission" date="2012-02" db="EMBL/GenBank/DDBJ databases">
        <title>The complete genome of Solitalea canadensis DSM 3403.</title>
        <authorList>
            <consortium name="US DOE Joint Genome Institute (JGI-PGF)"/>
            <person name="Lucas S."/>
            <person name="Copeland A."/>
            <person name="Lapidus A."/>
            <person name="Glavina del Rio T."/>
            <person name="Dalin E."/>
            <person name="Tice H."/>
            <person name="Bruce D."/>
            <person name="Goodwin L."/>
            <person name="Pitluck S."/>
            <person name="Peters L."/>
            <person name="Ovchinnikova G."/>
            <person name="Lu M."/>
            <person name="Kyrpides N."/>
            <person name="Mavromatis K."/>
            <person name="Ivanova N."/>
            <person name="Brettin T."/>
            <person name="Detter J.C."/>
            <person name="Han C."/>
            <person name="Larimer F."/>
            <person name="Land M."/>
            <person name="Hauser L."/>
            <person name="Markowitz V."/>
            <person name="Cheng J.-F."/>
            <person name="Hugenholtz P."/>
            <person name="Woyke T."/>
            <person name="Wu D."/>
            <person name="Spring S."/>
            <person name="Schroeder M."/>
            <person name="Kopitz M."/>
            <person name="Brambilla E."/>
            <person name="Klenk H.-P."/>
            <person name="Eisen J.A."/>
        </authorList>
    </citation>
    <scope>NUCLEOTIDE SEQUENCE</scope>
    <source>
        <strain evidence="1">DSM 3403</strain>
    </source>
</reference>
<evidence type="ECO:0000313" key="1">
    <source>
        <dbReference type="EMBL" id="AFD08583.1"/>
    </source>
</evidence>
<dbReference type="OrthoDB" id="1363273at2"/>
<name>H8KSN2_SOLCM</name>